<evidence type="ECO:0000313" key="5">
    <source>
        <dbReference type="EMBL" id="RZF39224.1"/>
    </source>
</evidence>
<dbReference type="InParanoid" id="A0A482X0A8"/>
<reference evidence="5 6" key="1">
    <citation type="journal article" date="2017" name="Gigascience">
        <title>Genome sequence of the small brown planthopper, Laodelphax striatellus.</title>
        <authorList>
            <person name="Zhu J."/>
            <person name="Jiang F."/>
            <person name="Wang X."/>
            <person name="Yang P."/>
            <person name="Bao Y."/>
            <person name="Zhao W."/>
            <person name="Wang W."/>
            <person name="Lu H."/>
            <person name="Wang Q."/>
            <person name="Cui N."/>
            <person name="Li J."/>
            <person name="Chen X."/>
            <person name="Luo L."/>
            <person name="Yu J."/>
            <person name="Kang L."/>
            <person name="Cui F."/>
        </authorList>
    </citation>
    <scope>NUCLEOTIDE SEQUENCE [LARGE SCALE GENOMIC DNA]</scope>
    <source>
        <strain evidence="5">Lst14</strain>
    </source>
</reference>
<evidence type="ECO:0000256" key="2">
    <source>
        <dbReference type="ARBA" id="ARBA00035707"/>
    </source>
</evidence>
<dbReference type="InterPro" id="IPR043141">
    <property type="entry name" value="Ribosomal_uL10-like_sf"/>
</dbReference>
<organism evidence="5 6">
    <name type="scientific">Laodelphax striatellus</name>
    <name type="common">Small brown planthopper</name>
    <name type="synonym">Delphax striatella</name>
    <dbReference type="NCBI Taxonomy" id="195883"/>
    <lineage>
        <taxon>Eukaryota</taxon>
        <taxon>Metazoa</taxon>
        <taxon>Ecdysozoa</taxon>
        <taxon>Arthropoda</taxon>
        <taxon>Hexapoda</taxon>
        <taxon>Insecta</taxon>
        <taxon>Pterygota</taxon>
        <taxon>Neoptera</taxon>
        <taxon>Paraneoptera</taxon>
        <taxon>Hemiptera</taxon>
        <taxon>Auchenorrhyncha</taxon>
        <taxon>Fulgoroidea</taxon>
        <taxon>Delphacidae</taxon>
        <taxon>Criomorphinae</taxon>
        <taxon>Laodelphax</taxon>
    </lineage>
</organism>
<evidence type="ECO:0000256" key="3">
    <source>
        <dbReference type="ARBA" id="ARBA00035716"/>
    </source>
</evidence>
<feature type="compositionally biased region" description="Basic and acidic residues" evidence="4">
    <location>
        <begin position="270"/>
        <end position="295"/>
    </location>
</feature>
<dbReference type="EMBL" id="QKKF02020306">
    <property type="protein sequence ID" value="RZF39224.1"/>
    <property type="molecule type" value="Genomic_DNA"/>
</dbReference>
<evidence type="ECO:0000256" key="1">
    <source>
        <dbReference type="ARBA" id="ARBA00008889"/>
    </source>
</evidence>
<sequence length="295" mass="33512">MASITEKVLLTKVWQPMLLFARNGSHRRVNLQRPRPPHYQRALLEALVKPKYPKPIENFLPLSRKCLKKEEAEIKAYRPDNPYENLLAEHLKQLFKESRLIAICHRNMFEKEEQFGINIRFKREGMILKNSSKHTLKIAIANTKYEPILQLFSLHQTIIFSAEPKVDLLLKILKKTPKLILMAGIVDGYSASVTHLNDYCRRQNLETARAELVSVLNLGAQRIVADLNQQQRMLVGQLDQHVAIHAGKSAPADSQQQSDVGNSAQADSHQQNEADGKSADSEKTDPTNEKPPSET</sequence>
<dbReference type="Proteomes" id="UP000291343">
    <property type="component" value="Unassembled WGS sequence"/>
</dbReference>
<dbReference type="FunCoup" id="A0A482X0A8">
    <property type="interactions" value="721"/>
</dbReference>
<feature type="compositionally biased region" description="Polar residues" evidence="4">
    <location>
        <begin position="252"/>
        <end position="269"/>
    </location>
</feature>
<keyword evidence="6" id="KW-1185">Reference proteome</keyword>
<protein>
    <recommendedName>
        <fullName evidence="2">Large ribosomal subunit protein uL10m</fullName>
    </recommendedName>
    <alternativeName>
        <fullName evidence="3">39S ribosomal protein L10, mitochondrial</fullName>
    </alternativeName>
</protein>
<accession>A0A482X0A8</accession>
<dbReference type="Gene3D" id="3.30.70.1730">
    <property type="match status" value="1"/>
</dbReference>
<dbReference type="SUPFAM" id="SSF160369">
    <property type="entry name" value="Ribosomal protein L10-like"/>
    <property type="match status" value="1"/>
</dbReference>
<evidence type="ECO:0000313" key="6">
    <source>
        <dbReference type="Proteomes" id="UP000291343"/>
    </source>
</evidence>
<dbReference type="SMR" id="A0A482X0A8"/>
<comment type="similarity">
    <text evidence="1">Belongs to the universal ribosomal protein uL10 family.</text>
</comment>
<dbReference type="PANTHER" id="PTHR11560">
    <property type="entry name" value="39S RIBOSOMAL PROTEIN L10, MITOCHONDRIAL"/>
    <property type="match status" value="1"/>
</dbReference>
<name>A0A482X0A8_LAOST</name>
<feature type="region of interest" description="Disordered" evidence="4">
    <location>
        <begin position="247"/>
        <end position="295"/>
    </location>
</feature>
<dbReference type="STRING" id="195883.A0A482X0A8"/>
<comment type="caution">
    <text evidence="5">The sequence shown here is derived from an EMBL/GenBank/DDBJ whole genome shotgun (WGS) entry which is preliminary data.</text>
</comment>
<evidence type="ECO:0000256" key="4">
    <source>
        <dbReference type="SAM" id="MobiDB-lite"/>
    </source>
</evidence>
<dbReference type="AlphaFoldDB" id="A0A482X0A8"/>
<dbReference type="OrthoDB" id="360689at2759"/>
<proteinExistence type="inferred from homology"/>
<dbReference type="InterPro" id="IPR047865">
    <property type="entry name" value="Ribosomal_uL10_bac_type"/>
</dbReference>
<gene>
    <name evidence="5" type="ORF">LSTR_LSTR010318</name>
</gene>